<keyword evidence="6" id="KW-0418">Kinase</keyword>
<dbReference type="GO" id="GO:0004674">
    <property type="term" value="F:protein serine/threonine kinase activity"/>
    <property type="evidence" value="ECO:0007669"/>
    <property type="project" value="UniProtKB-KW"/>
</dbReference>
<dbReference type="Gene3D" id="3.30.200.20">
    <property type="entry name" value="Phosphorylase Kinase, domain 1"/>
    <property type="match status" value="1"/>
</dbReference>
<keyword evidence="5" id="KW-0547">Nucleotide-binding</keyword>
<protein>
    <recommendedName>
        <fullName evidence="11">Gnk2-homologous domain-containing protein</fullName>
    </recommendedName>
</protein>
<gene>
    <name evidence="12" type="ORF">QVD17_05113</name>
</gene>
<dbReference type="EMBL" id="JAUHHV010000001">
    <property type="protein sequence ID" value="KAK1439297.1"/>
    <property type="molecule type" value="Genomic_DNA"/>
</dbReference>
<dbReference type="GO" id="GO:0005524">
    <property type="term" value="F:ATP binding"/>
    <property type="evidence" value="ECO:0007669"/>
    <property type="project" value="UniProtKB-KW"/>
</dbReference>
<dbReference type="InterPro" id="IPR002902">
    <property type="entry name" value="GNK2"/>
</dbReference>
<dbReference type="PANTHER" id="PTHR47973">
    <property type="entry name" value="CYSTEINE-RICH RECEPTOR-LIKE PROTEIN KINASE 3"/>
    <property type="match status" value="1"/>
</dbReference>
<dbReference type="AlphaFoldDB" id="A0AAD8LD72"/>
<evidence type="ECO:0000256" key="3">
    <source>
        <dbReference type="ARBA" id="ARBA00022729"/>
    </source>
</evidence>
<dbReference type="Proteomes" id="UP001229421">
    <property type="component" value="Unassembled WGS sequence"/>
</dbReference>
<evidence type="ECO:0000256" key="5">
    <source>
        <dbReference type="ARBA" id="ARBA00022741"/>
    </source>
</evidence>
<keyword evidence="9" id="KW-0472">Membrane</keyword>
<keyword evidence="1" id="KW-0723">Serine/threonine-protein kinase</keyword>
<sequence length="359" mass="39847">MSPWLMTMVVMFSLSIMKPGSAQSNTSTSADHNTLVRSFCDRVDPMSPSVFFSNLNNTFASLRGQLSREGVYFARAQSLGDADSVYSTAQCRRYLSATRCVACFDMGVSAVAPCTSGNGAYVTLDDCFLRYQNFGDYYNDPTIIEDVGVTAAGICSHQPISDPIFSNQFVEEFLTDIRVATPKTSNFYVSSTRKGSSSKLALIAAITAGVVLFLLILALLLWYRLRTRSKKVREDASELLGAVNYNYKDIQKATQNFSTDYKIGKGGFAEVYKAWKLYESNMHLRLIDPTLNLTESEVEHVRKIIEIGLTCTQSPANSRPTMSEVVLMLSNERSLVQRTFGVSQDIKIDGVQPKYNPEP</sequence>
<feature type="transmembrane region" description="Helical" evidence="9">
    <location>
        <begin position="200"/>
        <end position="223"/>
    </location>
</feature>
<dbReference type="Pfam" id="PF01657">
    <property type="entry name" value="Stress-antifung"/>
    <property type="match status" value="1"/>
</dbReference>
<keyword evidence="9" id="KW-1133">Transmembrane helix</keyword>
<organism evidence="12 13">
    <name type="scientific">Tagetes erecta</name>
    <name type="common">African marigold</name>
    <dbReference type="NCBI Taxonomy" id="13708"/>
    <lineage>
        <taxon>Eukaryota</taxon>
        <taxon>Viridiplantae</taxon>
        <taxon>Streptophyta</taxon>
        <taxon>Embryophyta</taxon>
        <taxon>Tracheophyta</taxon>
        <taxon>Spermatophyta</taxon>
        <taxon>Magnoliopsida</taxon>
        <taxon>eudicotyledons</taxon>
        <taxon>Gunneridae</taxon>
        <taxon>Pentapetalae</taxon>
        <taxon>asterids</taxon>
        <taxon>campanulids</taxon>
        <taxon>Asterales</taxon>
        <taxon>Asteraceae</taxon>
        <taxon>Asteroideae</taxon>
        <taxon>Heliantheae alliance</taxon>
        <taxon>Tageteae</taxon>
        <taxon>Tagetes</taxon>
    </lineage>
</organism>
<dbReference type="CDD" id="cd23509">
    <property type="entry name" value="Gnk2-like"/>
    <property type="match status" value="1"/>
</dbReference>
<evidence type="ECO:0000259" key="11">
    <source>
        <dbReference type="PROSITE" id="PS51473"/>
    </source>
</evidence>
<keyword evidence="4" id="KW-0677">Repeat</keyword>
<evidence type="ECO:0000256" key="7">
    <source>
        <dbReference type="ARBA" id="ARBA00022840"/>
    </source>
</evidence>
<evidence type="ECO:0000313" key="12">
    <source>
        <dbReference type="EMBL" id="KAK1439297.1"/>
    </source>
</evidence>
<keyword evidence="2" id="KW-0808">Transferase</keyword>
<evidence type="ECO:0000313" key="13">
    <source>
        <dbReference type="Proteomes" id="UP001229421"/>
    </source>
</evidence>
<keyword evidence="13" id="KW-1185">Reference proteome</keyword>
<dbReference type="PROSITE" id="PS51473">
    <property type="entry name" value="GNK2"/>
    <property type="match status" value="1"/>
</dbReference>
<evidence type="ECO:0000256" key="6">
    <source>
        <dbReference type="ARBA" id="ARBA00022777"/>
    </source>
</evidence>
<evidence type="ECO:0000256" key="9">
    <source>
        <dbReference type="SAM" id="Phobius"/>
    </source>
</evidence>
<feature type="domain" description="Gnk2-homologous" evidence="11">
    <location>
        <begin position="33"/>
        <end position="136"/>
    </location>
</feature>
<keyword evidence="7" id="KW-0067">ATP-binding</keyword>
<feature type="signal peptide" evidence="10">
    <location>
        <begin position="1"/>
        <end position="22"/>
    </location>
</feature>
<proteinExistence type="predicted"/>
<evidence type="ECO:0000256" key="10">
    <source>
        <dbReference type="SAM" id="SignalP"/>
    </source>
</evidence>
<keyword evidence="9" id="KW-0812">Transmembrane</keyword>
<feature type="chain" id="PRO_5042001975" description="Gnk2-homologous domain-containing protein" evidence="10">
    <location>
        <begin position="23"/>
        <end position="359"/>
    </location>
</feature>
<reference evidence="12" key="1">
    <citation type="journal article" date="2023" name="bioRxiv">
        <title>Improved chromosome-level genome assembly for marigold (Tagetes erecta).</title>
        <authorList>
            <person name="Jiang F."/>
            <person name="Yuan L."/>
            <person name="Wang S."/>
            <person name="Wang H."/>
            <person name="Xu D."/>
            <person name="Wang A."/>
            <person name="Fan W."/>
        </authorList>
    </citation>
    <scope>NUCLEOTIDE SEQUENCE</scope>
    <source>
        <strain evidence="12">WSJ</strain>
        <tissue evidence="12">Leaf</tissue>
    </source>
</reference>
<comment type="caution">
    <text evidence="12">The sequence shown here is derived from an EMBL/GenBank/DDBJ whole genome shotgun (WGS) entry which is preliminary data.</text>
</comment>
<name>A0AAD8LD72_TARER</name>
<evidence type="ECO:0000256" key="2">
    <source>
        <dbReference type="ARBA" id="ARBA00022679"/>
    </source>
</evidence>
<dbReference type="Gene3D" id="3.30.430.20">
    <property type="entry name" value="Gnk2 domain, C-X8-C-X2-C motif"/>
    <property type="match status" value="1"/>
</dbReference>
<dbReference type="InterPro" id="IPR038408">
    <property type="entry name" value="GNK2_sf"/>
</dbReference>
<accession>A0AAD8LD72</accession>
<evidence type="ECO:0000256" key="1">
    <source>
        <dbReference type="ARBA" id="ARBA00022527"/>
    </source>
</evidence>
<keyword evidence="8" id="KW-0675">Receptor</keyword>
<evidence type="ECO:0000256" key="4">
    <source>
        <dbReference type="ARBA" id="ARBA00022737"/>
    </source>
</evidence>
<dbReference type="InterPro" id="IPR052059">
    <property type="entry name" value="CR_Ser/Thr_kinase"/>
</dbReference>
<keyword evidence="3 10" id="KW-0732">Signal</keyword>
<evidence type="ECO:0000256" key="8">
    <source>
        <dbReference type="ARBA" id="ARBA00023170"/>
    </source>
</evidence>